<dbReference type="RefSeq" id="WP_283173616.1">
    <property type="nucleotide sequence ID" value="NZ_JAPNOA010000026.1"/>
</dbReference>
<dbReference type="SUPFAM" id="SSF56281">
    <property type="entry name" value="Metallo-hydrolase/oxidoreductase"/>
    <property type="match status" value="1"/>
</dbReference>
<name>A0A9X3EEN3_9GAMM</name>
<organism evidence="2 3">
    <name type="scientific">Parathalassolituus penaei</name>
    <dbReference type="NCBI Taxonomy" id="2997323"/>
    <lineage>
        <taxon>Bacteria</taxon>
        <taxon>Pseudomonadati</taxon>
        <taxon>Pseudomonadota</taxon>
        <taxon>Gammaproteobacteria</taxon>
        <taxon>Oceanospirillales</taxon>
        <taxon>Oceanospirillaceae</taxon>
        <taxon>Parathalassolituus</taxon>
    </lineage>
</organism>
<dbReference type="InterPro" id="IPR001279">
    <property type="entry name" value="Metallo-B-lactamas"/>
</dbReference>
<protein>
    <submittedName>
        <fullName evidence="2">MBL fold metallo-hydrolase</fullName>
    </submittedName>
</protein>
<accession>A0A9X3EEN3</accession>
<proteinExistence type="predicted"/>
<evidence type="ECO:0000313" key="2">
    <source>
        <dbReference type="EMBL" id="MCY0965404.1"/>
    </source>
</evidence>
<evidence type="ECO:0000313" key="3">
    <source>
        <dbReference type="Proteomes" id="UP001150830"/>
    </source>
</evidence>
<dbReference type="Gene3D" id="3.60.15.10">
    <property type="entry name" value="Ribonuclease Z/Hydroxyacylglutathione hydrolase-like"/>
    <property type="match status" value="1"/>
</dbReference>
<dbReference type="AlphaFoldDB" id="A0A9X3EEN3"/>
<dbReference type="Proteomes" id="UP001150830">
    <property type="component" value="Unassembled WGS sequence"/>
</dbReference>
<dbReference type="InterPro" id="IPR036866">
    <property type="entry name" value="RibonucZ/Hydroxyglut_hydro"/>
</dbReference>
<dbReference type="InterPro" id="IPR024884">
    <property type="entry name" value="NAPE-PLD"/>
</dbReference>
<feature type="domain" description="Metallo-beta-lactamase" evidence="1">
    <location>
        <begin position="116"/>
        <end position="314"/>
    </location>
</feature>
<keyword evidence="3" id="KW-1185">Reference proteome</keyword>
<dbReference type="GO" id="GO:0005737">
    <property type="term" value="C:cytoplasm"/>
    <property type="evidence" value="ECO:0007669"/>
    <property type="project" value="TreeGrafter"/>
</dbReference>
<dbReference type="PIRSF" id="PIRSF038896">
    <property type="entry name" value="NAPE-PLD"/>
    <property type="match status" value="1"/>
</dbReference>
<evidence type="ECO:0000259" key="1">
    <source>
        <dbReference type="Pfam" id="PF12706"/>
    </source>
</evidence>
<dbReference type="PANTHER" id="PTHR15032">
    <property type="entry name" value="N-ACYL-PHOSPHATIDYLETHANOLAMINE-HYDROLYZING PHOSPHOLIPASE D"/>
    <property type="match status" value="1"/>
</dbReference>
<dbReference type="EMBL" id="JAPNOA010000026">
    <property type="protein sequence ID" value="MCY0965404.1"/>
    <property type="molecule type" value="Genomic_DNA"/>
</dbReference>
<dbReference type="GO" id="GO:0070290">
    <property type="term" value="F:N-acylphosphatidylethanolamine-specific phospholipase D activity"/>
    <property type="evidence" value="ECO:0007669"/>
    <property type="project" value="InterPro"/>
</dbReference>
<sequence length="367" mass="41300">MKYWLLLLVLVVVAGLAVFWYLQQPRFGQLPENPDWASSPNYRDGEFQNLEPTPMLTTDTSRLGLMWDNLTNPGVNTAPAAPLPVVKTDLFALPADQNVLVWLGHSSFYLQLNGKRLLVDPILSGYAAPISLAIPAFAGTTVWTADDFPELDYLLITHDHWDHLDYDAVMALKPKVKQVVAPLGVGSYFRQWGFDAAHVNELDWFDTLNLEGVDGLDITLIPGRHFSGRLLTPNKTLWGGYVLEVGGKRYLIGGDSGPGIHYQRIAEHFPDGFDLVMLDSGQYDPRWANVHMTPEQSTAAADLLKTRTFMPVHIGRFQLAKHPWNEPFERALNAASQYSYRIITPRIGATVWLDDNQQAFDAWWRGQ</sequence>
<gene>
    <name evidence="2" type="ORF">OUO13_09415</name>
</gene>
<dbReference type="PANTHER" id="PTHR15032:SF4">
    <property type="entry name" value="N-ACYL-PHOSPHATIDYLETHANOLAMINE-HYDROLYZING PHOSPHOLIPASE D"/>
    <property type="match status" value="1"/>
</dbReference>
<dbReference type="GO" id="GO:0008270">
    <property type="term" value="F:zinc ion binding"/>
    <property type="evidence" value="ECO:0007669"/>
    <property type="project" value="InterPro"/>
</dbReference>
<dbReference type="Pfam" id="PF12706">
    <property type="entry name" value="Lactamase_B_2"/>
    <property type="match status" value="1"/>
</dbReference>
<comment type="caution">
    <text evidence="2">The sequence shown here is derived from an EMBL/GenBank/DDBJ whole genome shotgun (WGS) entry which is preliminary data.</text>
</comment>
<reference evidence="2" key="1">
    <citation type="submission" date="2022-11" db="EMBL/GenBank/DDBJ databases">
        <title>Parathalassolutuus dongxingensis gen. nov., sp. nov., a novel member of family Oceanospirillaceae isolated from a coastal shrimp pond in Guangxi, China.</title>
        <authorList>
            <person name="Chen H."/>
        </authorList>
    </citation>
    <scope>NUCLEOTIDE SEQUENCE</scope>
    <source>
        <strain evidence="2">G-43</strain>
    </source>
</reference>